<proteinExistence type="predicted"/>
<name>A0ABR7L580_9PSEU</name>
<sequence length="134" mass="14343">MRIADLEIRCSPSIGGEVDIAAGRVGLRDLADAIENGIASIRTPWNGDPAPYARVLREVVVRVDPGTKVSFEVAEWGDALWVSGDRGALDALAEDIRGMAEEAGAAAHAHLDYHPDHWYLADGSISVVRNIVEG</sequence>
<organism evidence="1 2">
    <name type="scientific">Actinokineospora xionganensis</name>
    <dbReference type="NCBI Taxonomy" id="2684470"/>
    <lineage>
        <taxon>Bacteria</taxon>
        <taxon>Bacillati</taxon>
        <taxon>Actinomycetota</taxon>
        <taxon>Actinomycetes</taxon>
        <taxon>Pseudonocardiales</taxon>
        <taxon>Pseudonocardiaceae</taxon>
        <taxon>Actinokineospora</taxon>
    </lineage>
</organism>
<reference evidence="1 2" key="1">
    <citation type="submission" date="2020-06" db="EMBL/GenBank/DDBJ databases">
        <title>Actinokineospora xiongansis sp. nov., isolated from soil of Baiyangdian.</title>
        <authorList>
            <person name="Zhang X."/>
        </authorList>
    </citation>
    <scope>NUCLEOTIDE SEQUENCE [LARGE SCALE GENOMIC DNA]</scope>
    <source>
        <strain evidence="1 2">HBU206404</strain>
    </source>
</reference>
<dbReference type="RefSeq" id="WP_187220330.1">
    <property type="nucleotide sequence ID" value="NZ_JABVED010000005.1"/>
</dbReference>
<dbReference type="Pfam" id="PF15566">
    <property type="entry name" value="Imm32"/>
    <property type="match status" value="2"/>
</dbReference>
<gene>
    <name evidence="1" type="ORF">GPZ80_11720</name>
</gene>
<dbReference type="Proteomes" id="UP000734823">
    <property type="component" value="Unassembled WGS sequence"/>
</dbReference>
<comment type="caution">
    <text evidence="1">The sequence shown here is derived from an EMBL/GenBank/DDBJ whole genome shotgun (WGS) entry which is preliminary data.</text>
</comment>
<evidence type="ECO:0000313" key="1">
    <source>
        <dbReference type="EMBL" id="MBC6447838.1"/>
    </source>
</evidence>
<keyword evidence="2" id="KW-1185">Reference proteome</keyword>
<protein>
    <submittedName>
        <fullName evidence="1">Uncharacterized protein</fullName>
    </submittedName>
</protein>
<accession>A0ABR7L580</accession>
<dbReference type="InterPro" id="IPR029083">
    <property type="entry name" value="Imm32"/>
</dbReference>
<evidence type="ECO:0000313" key="2">
    <source>
        <dbReference type="Proteomes" id="UP000734823"/>
    </source>
</evidence>
<dbReference type="EMBL" id="JABVED010000005">
    <property type="protein sequence ID" value="MBC6447838.1"/>
    <property type="molecule type" value="Genomic_DNA"/>
</dbReference>